<evidence type="ECO:0000256" key="1">
    <source>
        <dbReference type="ARBA" id="ARBA00022679"/>
    </source>
</evidence>
<dbReference type="SUPFAM" id="SSF56112">
    <property type="entry name" value="Protein kinase-like (PK-like)"/>
    <property type="match status" value="1"/>
</dbReference>
<feature type="compositionally biased region" description="Pro residues" evidence="5">
    <location>
        <begin position="598"/>
        <end position="608"/>
    </location>
</feature>
<dbReference type="PROSITE" id="PS50011">
    <property type="entry name" value="PROTEIN_KINASE_DOM"/>
    <property type="match status" value="1"/>
</dbReference>
<dbReference type="EMBL" id="CP097636">
    <property type="protein sequence ID" value="URI08843.1"/>
    <property type="molecule type" value="Genomic_DNA"/>
</dbReference>
<keyword evidence="2" id="KW-0547">Nucleotide-binding</keyword>
<dbReference type="SUPFAM" id="SSF109604">
    <property type="entry name" value="HD-domain/PDEase-like"/>
    <property type="match status" value="1"/>
</dbReference>
<dbReference type="InterPro" id="IPR011009">
    <property type="entry name" value="Kinase-like_dom_sf"/>
</dbReference>
<accession>A0ABY4S5Z9</accession>
<dbReference type="SMART" id="SM00220">
    <property type="entry name" value="S_TKc"/>
    <property type="match status" value="1"/>
</dbReference>
<proteinExistence type="predicted"/>
<evidence type="ECO:0000259" key="7">
    <source>
        <dbReference type="PROSITE" id="PS51833"/>
    </source>
</evidence>
<keyword evidence="1" id="KW-0808">Transferase</keyword>
<dbReference type="Pfam" id="PF08668">
    <property type="entry name" value="HDOD"/>
    <property type="match status" value="1"/>
</dbReference>
<keyword evidence="3" id="KW-0418">Kinase</keyword>
<gene>
    <name evidence="8" type="ORF">MW290_25035</name>
</gene>
<organism evidence="8 9">
    <name type="scientific">Aquincola tertiaricarbonis</name>
    <dbReference type="NCBI Taxonomy" id="391953"/>
    <lineage>
        <taxon>Bacteria</taxon>
        <taxon>Pseudomonadati</taxon>
        <taxon>Pseudomonadota</taxon>
        <taxon>Betaproteobacteria</taxon>
        <taxon>Burkholderiales</taxon>
        <taxon>Sphaerotilaceae</taxon>
        <taxon>Aquincola</taxon>
    </lineage>
</organism>
<keyword evidence="4" id="KW-0067">ATP-binding</keyword>
<dbReference type="Gene3D" id="1.10.510.10">
    <property type="entry name" value="Transferase(Phosphotransferase) domain 1"/>
    <property type="match status" value="1"/>
</dbReference>
<feature type="region of interest" description="Disordered" evidence="5">
    <location>
        <begin position="538"/>
        <end position="608"/>
    </location>
</feature>
<sequence length="608" mass="65067">MRHLLGRSAYTMAWTVFDPGSQEERVLVLPRSQPADAAGLERWLQAARKASRLNHPGLAPALEIDAHERWPYAAYARSGVTLAERLTREGVPAVDVARWMTQALEGLAFAHEAGIAHRDLQLHLLCLSETDQLQVMGLEVAIPERIAAATPGGGLGLQAQGHAASRDVLSMGLVMHQLLAAEPALGEADIGRCIERMPPAGRDFVRLPWAIPRPVPEALRAIVNRATDRQERQRYQSARTLARALQGWLDNAAQGGDAHDLLLERVRQIGALPAMKGGAVRAARLASLETGHTSELAELALKDLALAFELLRQVNTAQVRGAQVAGNGPVLTVRRAIAMIGLDGLRRAATGLRPWPGPLNDSAAAELAQCILRVKRAAQLAQQLRPAGYDAEVVYLVTLMQNLGRLLVHYHFPDEAQQIHRLMQPAPGRDGGPDEPGMPEDVAAFAVLGVDIESMGAAVARYWGMDDAVLHMIRRVPVQTPVRHGDSDDDILRTVASAANEAVDAMALPARQLAPALDRVAQRYARVLHLQPRELHEAAQAAMRGQGDPMDGGGVEGLDDAPADTAAQADDARTTQGEDGGAALEAAAAGGFMAAQPPQAPERPAQPA</sequence>
<feature type="domain" description="HDOD" evidence="7">
    <location>
        <begin position="272"/>
        <end position="479"/>
    </location>
</feature>
<evidence type="ECO:0000256" key="2">
    <source>
        <dbReference type="ARBA" id="ARBA00022741"/>
    </source>
</evidence>
<dbReference type="PROSITE" id="PS51833">
    <property type="entry name" value="HDOD"/>
    <property type="match status" value="1"/>
</dbReference>
<dbReference type="InterPro" id="IPR013976">
    <property type="entry name" value="HDOD"/>
</dbReference>
<feature type="domain" description="Protein kinase" evidence="6">
    <location>
        <begin position="1"/>
        <end position="249"/>
    </location>
</feature>
<dbReference type="Gene3D" id="1.10.3210.10">
    <property type="entry name" value="Hypothetical protein af1432"/>
    <property type="match status" value="1"/>
</dbReference>
<name>A0ABY4S5Z9_AQUTE</name>
<evidence type="ECO:0000259" key="6">
    <source>
        <dbReference type="PROSITE" id="PS50011"/>
    </source>
</evidence>
<evidence type="ECO:0000256" key="4">
    <source>
        <dbReference type="ARBA" id="ARBA00022840"/>
    </source>
</evidence>
<dbReference type="Proteomes" id="UP001056201">
    <property type="component" value="Chromosome 2"/>
</dbReference>
<dbReference type="PANTHER" id="PTHR43289">
    <property type="entry name" value="MITOGEN-ACTIVATED PROTEIN KINASE KINASE KINASE 20-RELATED"/>
    <property type="match status" value="1"/>
</dbReference>
<evidence type="ECO:0000313" key="8">
    <source>
        <dbReference type="EMBL" id="URI08843.1"/>
    </source>
</evidence>
<feature type="compositionally biased region" description="Low complexity" evidence="5">
    <location>
        <begin position="581"/>
        <end position="597"/>
    </location>
</feature>
<keyword evidence="9" id="KW-1185">Reference proteome</keyword>
<evidence type="ECO:0000256" key="3">
    <source>
        <dbReference type="ARBA" id="ARBA00022777"/>
    </source>
</evidence>
<dbReference type="RefSeq" id="WP_250197062.1">
    <property type="nucleotide sequence ID" value="NZ_CP097636.1"/>
</dbReference>
<reference evidence="8" key="1">
    <citation type="submission" date="2022-05" db="EMBL/GenBank/DDBJ databases">
        <title>An RpoN-dependent PEP-CTERM gene is involved in floc formation of an Aquincola tertiaricarbonis strain.</title>
        <authorList>
            <person name="Qiu D."/>
            <person name="Xia M."/>
        </authorList>
    </citation>
    <scope>NUCLEOTIDE SEQUENCE</scope>
    <source>
        <strain evidence="8">RN12</strain>
    </source>
</reference>
<evidence type="ECO:0000313" key="9">
    <source>
        <dbReference type="Proteomes" id="UP001056201"/>
    </source>
</evidence>
<protein>
    <submittedName>
        <fullName evidence="8">HDOD domain-containing protein</fullName>
    </submittedName>
</protein>
<dbReference type="PANTHER" id="PTHR43289:SF34">
    <property type="entry name" value="SERINE_THREONINE-PROTEIN KINASE YBDM-RELATED"/>
    <property type="match status" value="1"/>
</dbReference>
<evidence type="ECO:0000256" key="5">
    <source>
        <dbReference type="SAM" id="MobiDB-lite"/>
    </source>
</evidence>
<dbReference type="InterPro" id="IPR000719">
    <property type="entry name" value="Prot_kinase_dom"/>
</dbReference>